<dbReference type="Gene3D" id="3.30.470.30">
    <property type="entry name" value="DNA ligase/mRNA capping enzyme"/>
    <property type="match status" value="1"/>
</dbReference>
<dbReference type="GO" id="GO:0005634">
    <property type="term" value="C:nucleus"/>
    <property type="evidence" value="ECO:0007669"/>
    <property type="project" value="UniProtKB-SubCell"/>
</dbReference>
<dbReference type="Gene3D" id="2.40.50.140">
    <property type="entry name" value="Nucleic acid-binding proteins"/>
    <property type="match status" value="1"/>
</dbReference>
<dbReference type="Gene3D" id="1.10.3260.10">
    <property type="entry name" value="DNA ligase, ATP-dependent, N-terminal domain"/>
    <property type="match status" value="1"/>
</dbReference>
<dbReference type="SUPFAM" id="SSF56091">
    <property type="entry name" value="DNA ligase/mRNA capping enzyme, catalytic domain"/>
    <property type="match status" value="1"/>
</dbReference>
<keyword evidence="9" id="KW-0227">DNA damage</keyword>
<evidence type="ECO:0000256" key="6">
    <source>
        <dbReference type="ARBA" id="ARBA00022840"/>
    </source>
</evidence>
<dbReference type="GO" id="GO:0005524">
    <property type="term" value="F:ATP binding"/>
    <property type="evidence" value="ECO:0007669"/>
    <property type="project" value="UniProtKB-KW"/>
</dbReference>
<keyword evidence="4" id="KW-0235">DNA replication</keyword>
<dbReference type="SUPFAM" id="SSF50249">
    <property type="entry name" value="Nucleic acid-binding proteins"/>
    <property type="match status" value="1"/>
</dbReference>
<dbReference type="Pfam" id="PF04675">
    <property type="entry name" value="DNA_ligase_A_N"/>
    <property type="match status" value="1"/>
</dbReference>
<dbReference type="GO" id="GO:0003677">
    <property type="term" value="F:DNA binding"/>
    <property type="evidence" value="ECO:0007669"/>
    <property type="project" value="InterPro"/>
</dbReference>
<dbReference type="SUPFAM" id="SSF117018">
    <property type="entry name" value="ATP-dependent DNA ligase DNA-binding domain"/>
    <property type="match status" value="1"/>
</dbReference>
<dbReference type="EMBL" id="KN818239">
    <property type="protein sequence ID" value="KIL65988.1"/>
    <property type="molecule type" value="Genomic_DNA"/>
</dbReference>
<dbReference type="STRING" id="946122.A0A0C2XAW8"/>
<dbReference type="Proteomes" id="UP000054549">
    <property type="component" value="Unassembled WGS sequence"/>
</dbReference>
<organism evidence="12 13">
    <name type="scientific">Amanita muscaria (strain Koide BX008)</name>
    <dbReference type="NCBI Taxonomy" id="946122"/>
    <lineage>
        <taxon>Eukaryota</taxon>
        <taxon>Fungi</taxon>
        <taxon>Dikarya</taxon>
        <taxon>Basidiomycota</taxon>
        <taxon>Agaricomycotina</taxon>
        <taxon>Agaricomycetes</taxon>
        <taxon>Agaricomycetidae</taxon>
        <taxon>Agaricales</taxon>
        <taxon>Pluteineae</taxon>
        <taxon>Amanitaceae</taxon>
        <taxon>Amanita</taxon>
    </lineage>
</organism>
<keyword evidence="7" id="KW-0539">Nucleus</keyword>
<keyword evidence="13" id="KW-1185">Reference proteome</keyword>
<gene>
    <name evidence="12" type="ORF">M378DRAFT_76250</name>
</gene>
<dbReference type="InterPro" id="IPR012309">
    <property type="entry name" value="DNA_ligase_ATP-dep_C"/>
</dbReference>
<dbReference type="InterPro" id="IPR012310">
    <property type="entry name" value="DNA_ligase_ATP-dep_cent"/>
</dbReference>
<evidence type="ECO:0000256" key="5">
    <source>
        <dbReference type="ARBA" id="ARBA00022741"/>
    </source>
</evidence>
<evidence type="ECO:0000256" key="3">
    <source>
        <dbReference type="ARBA" id="ARBA00022598"/>
    </source>
</evidence>
<dbReference type="GO" id="GO:0006273">
    <property type="term" value="P:lagging strand elongation"/>
    <property type="evidence" value="ECO:0007669"/>
    <property type="project" value="TreeGrafter"/>
</dbReference>
<reference evidence="12 13" key="1">
    <citation type="submission" date="2014-04" db="EMBL/GenBank/DDBJ databases">
        <title>Evolutionary Origins and Diversification of the Mycorrhizal Mutualists.</title>
        <authorList>
            <consortium name="DOE Joint Genome Institute"/>
            <consortium name="Mycorrhizal Genomics Consortium"/>
            <person name="Kohler A."/>
            <person name="Kuo A."/>
            <person name="Nagy L.G."/>
            <person name="Floudas D."/>
            <person name="Copeland A."/>
            <person name="Barry K.W."/>
            <person name="Cichocki N."/>
            <person name="Veneault-Fourrey C."/>
            <person name="LaButti K."/>
            <person name="Lindquist E.A."/>
            <person name="Lipzen A."/>
            <person name="Lundell T."/>
            <person name="Morin E."/>
            <person name="Murat C."/>
            <person name="Riley R."/>
            <person name="Ohm R."/>
            <person name="Sun H."/>
            <person name="Tunlid A."/>
            <person name="Henrissat B."/>
            <person name="Grigoriev I.V."/>
            <person name="Hibbett D.S."/>
            <person name="Martin F."/>
        </authorList>
    </citation>
    <scope>NUCLEOTIDE SEQUENCE [LARGE SCALE GENOMIC DNA]</scope>
    <source>
        <strain evidence="12 13">Koide BX008</strain>
    </source>
</reference>
<evidence type="ECO:0000313" key="12">
    <source>
        <dbReference type="EMBL" id="KIL65988.1"/>
    </source>
</evidence>
<keyword evidence="6 9" id="KW-0067">ATP-binding</keyword>
<dbReference type="AlphaFoldDB" id="A0A0C2XAW8"/>
<comment type="subcellular location">
    <subcellularLocation>
        <location evidence="1">Nucleus</location>
    </subcellularLocation>
</comment>
<protein>
    <recommendedName>
        <fullName evidence="9">DNA ligase</fullName>
        <ecNumber evidence="9">6.5.1.1</ecNumber>
    </recommendedName>
</protein>
<dbReference type="FunFam" id="3.30.470.30:FF:000002">
    <property type="entry name" value="DNA ligase"/>
    <property type="match status" value="1"/>
</dbReference>
<dbReference type="InterPro" id="IPR012340">
    <property type="entry name" value="NA-bd_OB-fold"/>
</dbReference>
<dbReference type="InterPro" id="IPR012308">
    <property type="entry name" value="DNA_ligase_ATP-dep_N"/>
</dbReference>
<dbReference type="GO" id="GO:0006310">
    <property type="term" value="P:DNA recombination"/>
    <property type="evidence" value="ECO:0007669"/>
    <property type="project" value="UniProtKB-KW"/>
</dbReference>
<dbReference type="OrthoDB" id="206088at2759"/>
<evidence type="ECO:0000256" key="1">
    <source>
        <dbReference type="ARBA" id="ARBA00004123"/>
    </source>
</evidence>
<dbReference type="CDD" id="cd07969">
    <property type="entry name" value="OBF_DNA_ligase_I"/>
    <property type="match status" value="1"/>
</dbReference>
<dbReference type="NCBIfam" id="TIGR00574">
    <property type="entry name" value="dnl1"/>
    <property type="match status" value="1"/>
</dbReference>
<keyword evidence="3 9" id="KW-0436">Ligase</keyword>
<evidence type="ECO:0000259" key="11">
    <source>
        <dbReference type="PROSITE" id="PS50160"/>
    </source>
</evidence>
<dbReference type="InterPro" id="IPR016059">
    <property type="entry name" value="DNA_ligase_ATP-dep_CS"/>
</dbReference>
<comment type="similarity">
    <text evidence="2 10">Belongs to the ATP-dependent DNA ligase family.</text>
</comment>
<feature type="domain" description="ATP-dependent DNA ligase family profile" evidence="11">
    <location>
        <begin position="439"/>
        <end position="600"/>
    </location>
</feature>
<dbReference type="GO" id="GO:0003910">
    <property type="term" value="F:DNA ligase (ATP) activity"/>
    <property type="evidence" value="ECO:0007669"/>
    <property type="project" value="UniProtKB-EC"/>
</dbReference>
<accession>A0A0C2XAW8</accession>
<keyword evidence="9" id="KW-0233">DNA recombination</keyword>
<dbReference type="HOGENOM" id="CLU_005138_1_0_1"/>
<name>A0A0C2XAW8_AMAMK</name>
<dbReference type="PROSITE" id="PS50160">
    <property type="entry name" value="DNA_LIGASE_A3"/>
    <property type="match status" value="1"/>
</dbReference>
<dbReference type="PANTHER" id="PTHR45674">
    <property type="entry name" value="DNA LIGASE 1/3 FAMILY MEMBER"/>
    <property type="match status" value="1"/>
</dbReference>
<evidence type="ECO:0000256" key="2">
    <source>
        <dbReference type="ARBA" id="ARBA00007572"/>
    </source>
</evidence>
<evidence type="ECO:0000313" key="13">
    <source>
        <dbReference type="Proteomes" id="UP000054549"/>
    </source>
</evidence>
<dbReference type="EC" id="6.5.1.1" evidence="9"/>
<comment type="catalytic activity">
    <reaction evidence="8 9">
        <text>ATP + (deoxyribonucleotide)n-3'-hydroxyl + 5'-phospho-(deoxyribonucleotide)m = (deoxyribonucleotide)n+m + AMP + diphosphate.</text>
        <dbReference type="EC" id="6.5.1.1"/>
    </reaction>
</comment>
<dbReference type="Gene3D" id="3.30.1490.70">
    <property type="match status" value="1"/>
</dbReference>
<proteinExistence type="inferred from homology"/>
<dbReference type="GO" id="GO:0071897">
    <property type="term" value="P:DNA biosynthetic process"/>
    <property type="evidence" value="ECO:0007669"/>
    <property type="project" value="InterPro"/>
</dbReference>
<evidence type="ECO:0000256" key="4">
    <source>
        <dbReference type="ARBA" id="ARBA00022705"/>
    </source>
</evidence>
<dbReference type="GO" id="GO:0006281">
    <property type="term" value="P:DNA repair"/>
    <property type="evidence" value="ECO:0007669"/>
    <property type="project" value="UniProtKB-KW"/>
</dbReference>
<dbReference type="InterPro" id="IPR000977">
    <property type="entry name" value="DNA_ligase_ATP-dep"/>
</dbReference>
<dbReference type="Pfam" id="PF04679">
    <property type="entry name" value="DNA_ligase_A_C"/>
    <property type="match status" value="1"/>
</dbReference>
<evidence type="ECO:0000256" key="10">
    <source>
        <dbReference type="RuleBase" id="RU004196"/>
    </source>
</evidence>
<evidence type="ECO:0000256" key="9">
    <source>
        <dbReference type="RuleBase" id="RU000617"/>
    </source>
</evidence>
<dbReference type="Pfam" id="PF01068">
    <property type="entry name" value="DNA_ligase_A_M"/>
    <property type="match status" value="1"/>
</dbReference>
<dbReference type="PROSITE" id="PS00697">
    <property type="entry name" value="DNA_LIGASE_A1"/>
    <property type="match status" value="1"/>
</dbReference>
<dbReference type="InterPro" id="IPR036599">
    <property type="entry name" value="DNA_ligase_N_sf"/>
</dbReference>
<dbReference type="CDD" id="cd07900">
    <property type="entry name" value="Adenylation_DNA_ligase_I_Euk"/>
    <property type="match status" value="1"/>
</dbReference>
<evidence type="ECO:0000256" key="8">
    <source>
        <dbReference type="ARBA" id="ARBA00034003"/>
    </source>
</evidence>
<dbReference type="FunCoup" id="A0A0C2XAW8">
    <property type="interactions" value="174"/>
</dbReference>
<evidence type="ECO:0000256" key="7">
    <source>
        <dbReference type="ARBA" id="ARBA00023242"/>
    </source>
</evidence>
<sequence>MDIEQEVEITASPKKFKAKTKLTVAVNSTPNSIVYSSLNVDPATYNPTSQPLSKASVPYSFLTHSFASLSQTRSRIQILNILTNALRTVIHYDARSLLPSLYLLSNSLAPAYEAVELGLGPSIISRVIQNVSGLSSAAIKQLYISTGDPGDVAFEAKSNLRTLIPHPPLLVTFVYDNLLKIATCKGQGAGKEKEKIVERLLVAAAGEEVRYLTRTLCQNLRVGAVRTSILTALARSMVLTPLPSLAIPDTGNDHHVTSELLARISNDQSVLDQERRRLADMYVNGEKLLKRVFVQHPNYGHIVAALLQVGLPGLSGLVPLTIGVPLHPTLGSPIRSLQEVYNLLGDLPFSAEYKYDGQRAQVHASNQGGEIMVKIFSRHLEDMTMKYPDVVSLIESIFTEQVHISSFIMDSEIVAVDPHTSQLKSFQELSNRAKKYVNLEEIQVPVCVFAFDLMYLNGDILIEKGYRERGHLLRSRFPPFKPTIKGAASFDHVRSRESIEGEDRIQQFWQEAVESRCEGIMVKLLDSGAVEDRETNNAQSRRKPLPAGYEPDKRTTAWLKLKKDYVAGIGDTLDLVPIGAWHGNGRKFQWWSPILLALWDPGRGLPVAVCKCMSGFTDVFYKALAERYSVTDGDTMCSSRPVWECDLGGFKPDVYFRPQEVWEIRGADITISPVSTAARGLVDNTKGLSIRFPRFVRTKDDKNIEDASTPLFLANIWRSQQALGQKIAGVKENLIIDAESQSEESVEELSD</sequence>
<dbReference type="PANTHER" id="PTHR45674:SF9">
    <property type="entry name" value="DNA LIGASE 3"/>
    <property type="match status" value="1"/>
</dbReference>
<keyword evidence="9" id="KW-0234">DNA repair</keyword>
<keyword evidence="5 9" id="KW-0547">Nucleotide-binding</keyword>
<dbReference type="InterPro" id="IPR050191">
    <property type="entry name" value="ATP-dep_DNA_ligase"/>
</dbReference>
<dbReference type="InParanoid" id="A0A0C2XAW8"/>